<accession>A0ABS7WPF7</accession>
<dbReference type="Proteomes" id="UP000786183">
    <property type="component" value="Unassembled WGS sequence"/>
</dbReference>
<organism evidence="2 3">
    <name type="scientific">Campylobacter canadensis</name>
    <dbReference type="NCBI Taxonomy" id="449520"/>
    <lineage>
        <taxon>Bacteria</taxon>
        <taxon>Pseudomonadati</taxon>
        <taxon>Campylobacterota</taxon>
        <taxon>Epsilonproteobacteria</taxon>
        <taxon>Campylobacterales</taxon>
        <taxon>Campylobacteraceae</taxon>
        <taxon>Campylobacter</taxon>
    </lineage>
</organism>
<dbReference type="SUPFAM" id="SSF64307">
    <property type="entry name" value="SirA-like"/>
    <property type="match status" value="1"/>
</dbReference>
<proteinExistence type="predicted"/>
<dbReference type="NCBIfam" id="TIGR03527">
    <property type="entry name" value="selenium_YedF"/>
    <property type="match status" value="1"/>
</dbReference>
<dbReference type="SUPFAM" id="SSF75169">
    <property type="entry name" value="DsrEFH-like"/>
    <property type="match status" value="1"/>
</dbReference>
<dbReference type="Gene3D" id="3.30.110.40">
    <property type="entry name" value="TusA-like domain"/>
    <property type="match status" value="1"/>
</dbReference>
<feature type="domain" description="UPF0033" evidence="1">
    <location>
        <begin position="2"/>
        <end position="54"/>
    </location>
</feature>
<name>A0ABS7WPF7_9BACT</name>
<reference evidence="2 3" key="1">
    <citation type="submission" date="2020-07" db="EMBL/GenBank/DDBJ databases">
        <title>Transfer of Campylobacter canadensis to the novel genus Avispirillum gen. nov., that also includes two novel species recovered from migratory waterfowl: Avispirillum anseris sp. nov. and Avispirillum brantae sp. nov.</title>
        <authorList>
            <person name="Miller W.G."/>
            <person name="Chapman M.H."/>
            <person name="Yee E."/>
            <person name="Inglis G.D."/>
        </authorList>
    </citation>
    <scope>NUCLEOTIDE SEQUENCE [LARGE SCALE GENOMIC DNA]</scope>
    <source>
        <strain evidence="2 3">L283</strain>
    </source>
</reference>
<dbReference type="RefSeq" id="WP_172232519.1">
    <property type="nucleotide sequence ID" value="NZ_CP035946.1"/>
</dbReference>
<dbReference type="InterPro" id="IPR019870">
    <property type="entry name" value="Se_metab_YedF"/>
</dbReference>
<dbReference type="Pfam" id="PF01206">
    <property type="entry name" value="TusA"/>
    <property type="match status" value="1"/>
</dbReference>
<sequence>MKLDFTNKACPIPVIESKKALMNMNENEEFIIIVDNQAAKENITRLLKELKQDFKLNDFTFTGTKSNIVLSKNEKEENTKECLFLKAQKVGDGELGYMLTVGFLTALKEKKIDRIILVNDAIFMACDENHQAFNILKELESLGVEVLSCANCLNYFSLSPKIGRSANAMEIVECLFSYKVLSL</sequence>
<evidence type="ECO:0000259" key="1">
    <source>
        <dbReference type="Pfam" id="PF01206"/>
    </source>
</evidence>
<dbReference type="InterPro" id="IPR036868">
    <property type="entry name" value="TusA-like_sf"/>
</dbReference>
<dbReference type="InterPro" id="IPR001455">
    <property type="entry name" value="TusA-like"/>
</dbReference>
<evidence type="ECO:0000313" key="3">
    <source>
        <dbReference type="Proteomes" id="UP000786183"/>
    </source>
</evidence>
<gene>
    <name evidence="2" type="primary">yedF</name>
    <name evidence="2" type="ORF">AVCANL283_00795</name>
</gene>
<dbReference type="EMBL" id="JACGBB010000001">
    <property type="protein sequence ID" value="MBZ7986651.1"/>
    <property type="molecule type" value="Genomic_DNA"/>
</dbReference>
<dbReference type="InterPro" id="IPR027396">
    <property type="entry name" value="DsrEFH-like"/>
</dbReference>
<protein>
    <submittedName>
        <fullName evidence="2">Sulfurtransferase-like selenium metabolism protein YedF</fullName>
    </submittedName>
</protein>
<evidence type="ECO:0000313" key="2">
    <source>
        <dbReference type="EMBL" id="MBZ7986651.1"/>
    </source>
</evidence>
<keyword evidence="3" id="KW-1185">Reference proteome</keyword>
<comment type="caution">
    <text evidence="2">The sequence shown here is derived from an EMBL/GenBank/DDBJ whole genome shotgun (WGS) entry which is preliminary data.</text>
</comment>